<dbReference type="InterPro" id="IPR054722">
    <property type="entry name" value="PolX-like_BBD"/>
</dbReference>
<name>A0AAV6WGA1_9LAMI</name>
<protein>
    <recommendedName>
        <fullName evidence="1">Retrovirus-related Pol polyprotein from transposon TNT 1-94-like beta-barrel domain-containing protein</fullName>
    </recommendedName>
</protein>
<reference evidence="2" key="1">
    <citation type="submission" date="2019-10" db="EMBL/GenBank/DDBJ databases">
        <authorList>
            <person name="Zhang R."/>
            <person name="Pan Y."/>
            <person name="Wang J."/>
            <person name="Ma R."/>
            <person name="Yu S."/>
        </authorList>
    </citation>
    <scope>NUCLEOTIDE SEQUENCE</scope>
    <source>
        <strain evidence="2">LA-IB0</strain>
        <tissue evidence="2">Leaf</tissue>
    </source>
</reference>
<dbReference type="EMBL" id="WHWC01000016">
    <property type="protein sequence ID" value="KAG8367006.1"/>
    <property type="molecule type" value="Genomic_DNA"/>
</dbReference>
<dbReference type="AlphaFoldDB" id="A0AAV6WGA1"/>
<dbReference type="Proteomes" id="UP000826271">
    <property type="component" value="Unassembled WGS sequence"/>
</dbReference>
<proteinExistence type="predicted"/>
<dbReference type="InterPro" id="IPR027443">
    <property type="entry name" value="IPNS-like_sf"/>
</dbReference>
<dbReference type="Pfam" id="PF22936">
    <property type="entry name" value="Pol_BBD"/>
    <property type="match status" value="1"/>
</dbReference>
<dbReference type="SUPFAM" id="SSF51197">
    <property type="entry name" value="Clavaminate synthase-like"/>
    <property type="match status" value="1"/>
</dbReference>
<evidence type="ECO:0000313" key="3">
    <source>
        <dbReference type="Proteomes" id="UP000826271"/>
    </source>
</evidence>
<evidence type="ECO:0000259" key="1">
    <source>
        <dbReference type="Pfam" id="PF22936"/>
    </source>
</evidence>
<keyword evidence="3" id="KW-1185">Reference proteome</keyword>
<dbReference type="Gene3D" id="2.60.120.330">
    <property type="entry name" value="B-lactam Antibiotic, Isopenicillin N Synthase, Chain"/>
    <property type="match status" value="1"/>
</dbReference>
<gene>
    <name evidence="2" type="ORF">BUALT_Bualt16G0027500</name>
</gene>
<sequence length="361" mass="40389">MFGNMLKAKIIGIGDVHIQMNIGCTLMLKDVCHVSDLRFHLISGIALDHLGYASCFGNGKWKLTRGSMVVARGAFCGGLYKTCAKVCFAGLTTTKDESLSDMWHMRLSQCGEIKLESLAKKSLIPFAKGVSLISCDIDMQNVFFFFCLVDEKVECFHPRICECNEFAHKQRKDFDGEVVSCIFLEYKRLGVKSLWDVNQKILRCRDVLNTVEPRVSVPDLAPSSPLLKVCPVKGDCQKDVLEACNISDVLLPRDVEQGELSPLPGIVVEFGEFVAVEPCPGTLLINFGDVSTDFDYYVLVRILITTFLLGPKKKVVEAPPELVAPENPPLYIPFKLEDFRNTRFYRHMNAGEALDVFRVES</sequence>
<comment type="caution">
    <text evidence="2">The sequence shown here is derived from an EMBL/GenBank/DDBJ whole genome shotgun (WGS) entry which is preliminary data.</text>
</comment>
<evidence type="ECO:0000313" key="2">
    <source>
        <dbReference type="EMBL" id="KAG8367006.1"/>
    </source>
</evidence>
<organism evidence="2 3">
    <name type="scientific">Buddleja alternifolia</name>
    <dbReference type="NCBI Taxonomy" id="168488"/>
    <lineage>
        <taxon>Eukaryota</taxon>
        <taxon>Viridiplantae</taxon>
        <taxon>Streptophyta</taxon>
        <taxon>Embryophyta</taxon>
        <taxon>Tracheophyta</taxon>
        <taxon>Spermatophyta</taxon>
        <taxon>Magnoliopsida</taxon>
        <taxon>eudicotyledons</taxon>
        <taxon>Gunneridae</taxon>
        <taxon>Pentapetalae</taxon>
        <taxon>asterids</taxon>
        <taxon>lamiids</taxon>
        <taxon>Lamiales</taxon>
        <taxon>Scrophulariaceae</taxon>
        <taxon>Buddlejeae</taxon>
        <taxon>Buddleja</taxon>
    </lineage>
</organism>
<feature type="domain" description="Retrovirus-related Pol polyprotein from transposon TNT 1-94-like beta-barrel" evidence="1">
    <location>
        <begin position="2"/>
        <end position="52"/>
    </location>
</feature>
<accession>A0AAV6WGA1</accession>